<evidence type="ECO:0000313" key="3">
    <source>
        <dbReference type="Proteomes" id="UP000805614"/>
    </source>
</evidence>
<gene>
    <name evidence="2" type="ORF">HKK74_12375</name>
</gene>
<dbReference type="InterPro" id="IPR006597">
    <property type="entry name" value="Sel1-like"/>
</dbReference>
<accession>A0ABR7LN69</accession>
<dbReference type="InterPro" id="IPR011990">
    <property type="entry name" value="TPR-like_helical_dom_sf"/>
</dbReference>
<dbReference type="SUPFAM" id="SSF81901">
    <property type="entry name" value="HCP-like"/>
    <property type="match status" value="2"/>
</dbReference>
<evidence type="ECO:0000313" key="2">
    <source>
        <dbReference type="EMBL" id="MBC6466292.1"/>
    </source>
</evidence>
<dbReference type="EMBL" id="JABVEC010000007">
    <property type="protein sequence ID" value="MBC6466292.1"/>
    <property type="molecule type" value="Genomic_DNA"/>
</dbReference>
<proteinExistence type="predicted"/>
<sequence length="359" mass="39335">MAVPELPGELDPNLESAAEAGDVAAMRTLGNYFYVAFGGRKDLAERWLLAAAEAGDPEAMYDLAGVYHDRSVNKRPHGAADSAAATSWFRRAAEAGWLEAIQRMAGRSESPDEREFWLRQAAEGGVPYSMQSLADLLEKKEQRVEAEHWYRASVAAGNTYARRYLAHLLIEQDRLSEAEEYVRQDADAGSSLAAGQLADLLERLGRAEEATVWRGRVEVLRAREDEDARNHTVGAAPDVAAVVVTAVVTTAVVPFIQALAAKIAEGAYGQARHLVRRLLRRDEESSQPPEPGADDEPGLVIANDPDAGITLLLWSNASDEALRALSALDLSELTLRRPDQGQVRLVWHPATRTWHIRGD</sequence>
<dbReference type="RefSeq" id="WP_187243293.1">
    <property type="nucleotide sequence ID" value="NZ_BAAAOK010000071.1"/>
</dbReference>
<dbReference type="Proteomes" id="UP000805614">
    <property type="component" value="Unassembled WGS sequence"/>
</dbReference>
<dbReference type="Gene3D" id="1.25.40.10">
    <property type="entry name" value="Tetratricopeptide repeat domain"/>
    <property type="match status" value="2"/>
</dbReference>
<protein>
    <submittedName>
        <fullName evidence="2">Sel1 repeat family protein</fullName>
    </submittedName>
</protein>
<dbReference type="PANTHER" id="PTHR11102">
    <property type="entry name" value="SEL-1-LIKE PROTEIN"/>
    <property type="match status" value="1"/>
</dbReference>
<dbReference type="InterPro" id="IPR050767">
    <property type="entry name" value="Sel1_AlgK"/>
</dbReference>
<name>A0ABR7LN69_9ACTN</name>
<reference evidence="2 3" key="1">
    <citation type="submission" date="2020-06" db="EMBL/GenBank/DDBJ databases">
        <title>Actinomadura xiongansis sp. nov., isolated from soil of Baiyangdian.</title>
        <authorList>
            <person name="Zhang X."/>
        </authorList>
    </citation>
    <scope>NUCLEOTIDE SEQUENCE [LARGE SCALE GENOMIC DNA]</scope>
    <source>
        <strain evidence="2 3">HBUM206468</strain>
    </source>
</reference>
<keyword evidence="3" id="KW-1185">Reference proteome</keyword>
<dbReference type="SMART" id="SM00671">
    <property type="entry name" value="SEL1"/>
    <property type="match status" value="3"/>
</dbReference>
<comment type="caution">
    <text evidence="2">The sequence shown here is derived from an EMBL/GenBank/DDBJ whole genome shotgun (WGS) entry which is preliminary data.</text>
</comment>
<organism evidence="2 3">
    <name type="scientific">Actinomadura alba</name>
    <dbReference type="NCBI Taxonomy" id="406431"/>
    <lineage>
        <taxon>Bacteria</taxon>
        <taxon>Bacillati</taxon>
        <taxon>Actinomycetota</taxon>
        <taxon>Actinomycetes</taxon>
        <taxon>Streptosporangiales</taxon>
        <taxon>Thermomonosporaceae</taxon>
        <taxon>Actinomadura</taxon>
    </lineage>
</organism>
<evidence type="ECO:0000256" key="1">
    <source>
        <dbReference type="SAM" id="MobiDB-lite"/>
    </source>
</evidence>
<feature type="region of interest" description="Disordered" evidence="1">
    <location>
        <begin position="281"/>
        <end position="300"/>
    </location>
</feature>
<dbReference type="PANTHER" id="PTHR11102:SF160">
    <property type="entry name" value="ERAD-ASSOCIATED E3 UBIQUITIN-PROTEIN LIGASE COMPONENT HRD3"/>
    <property type="match status" value="1"/>
</dbReference>